<accession>A0A4C1WH03</accession>
<evidence type="ECO:0000313" key="3">
    <source>
        <dbReference type="Proteomes" id="UP000299102"/>
    </source>
</evidence>
<sequence>MVTNEGHSSRRLTAANSAGNKPSPHLLWRRIGGRRVLNEAYGGEHRTATLMYHAGSRTGSQFTQAFGCPIINTYRLAQDSGCTESRAVVQCMEINLRRSTALTARPATPRGRRPLHVSTVWTMRRTDCV</sequence>
<keyword evidence="3" id="KW-1185">Reference proteome</keyword>
<evidence type="ECO:0000313" key="2">
    <source>
        <dbReference type="EMBL" id="GBP49424.1"/>
    </source>
</evidence>
<proteinExistence type="predicted"/>
<organism evidence="2 3">
    <name type="scientific">Eumeta variegata</name>
    <name type="common">Bagworm moth</name>
    <name type="synonym">Eumeta japonica</name>
    <dbReference type="NCBI Taxonomy" id="151549"/>
    <lineage>
        <taxon>Eukaryota</taxon>
        <taxon>Metazoa</taxon>
        <taxon>Ecdysozoa</taxon>
        <taxon>Arthropoda</taxon>
        <taxon>Hexapoda</taxon>
        <taxon>Insecta</taxon>
        <taxon>Pterygota</taxon>
        <taxon>Neoptera</taxon>
        <taxon>Endopterygota</taxon>
        <taxon>Lepidoptera</taxon>
        <taxon>Glossata</taxon>
        <taxon>Ditrysia</taxon>
        <taxon>Tineoidea</taxon>
        <taxon>Psychidae</taxon>
        <taxon>Oiketicinae</taxon>
        <taxon>Eumeta</taxon>
    </lineage>
</organism>
<evidence type="ECO:0000256" key="1">
    <source>
        <dbReference type="SAM" id="MobiDB-lite"/>
    </source>
</evidence>
<dbReference type="Proteomes" id="UP000299102">
    <property type="component" value="Unassembled WGS sequence"/>
</dbReference>
<comment type="caution">
    <text evidence="2">The sequence shown here is derived from an EMBL/GenBank/DDBJ whole genome shotgun (WGS) entry which is preliminary data.</text>
</comment>
<reference evidence="2 3" key="1">
    <citation type="journal article" date="2019" name="Commun. Biol.">
        <title>The bagworm genome reveals a unique fibroin gene that provides high tensile strength.</title>
        <authorList>
            <person name="Kono N."/>
            <person name="Nakamura H."/>
            <person name="Ohtoshi R."/>
            <person name="Tomita M."/>
            <person name="Numata K."/>
            <person name="Arakawa K."/>
        </authorList>
    </citation>
    <scope>NUCLEOTIDE SEQUENCE [LARGE SCALE GENOMIC DNA]</scope>
</reference>
<gene>
    <name evidence="2" type="ORF">EVAR_38192_1</name>
</gene>
<feature type="region of interest" description="Disordered" evidence="1">
    <location>
        <begin position="1"/>
        <end position="25"/>
    </location>
</feature>
<dbReference type="AlphaFoldDB" id="A0A4C1WH03"/>
<protein>
    <submittedName>
        <fullName evidence="2">Uncharacterized protein</fullName>
    </submittedName>
</protein>
<dbReference type="EMBL" id="BGZK01000544">
    <property type="protein sequence ID" value="GBP49424.1"/>
    <property type="molecule type" value="Genomic_DNA"/>
</dbReference>
<name>A0A4C1WH03_EUMVA</name>